<dbReference type="AlphaFoldDB" id="A0A9C6XSY9"/>
<evidence type="ECO:0000256" key="1">
    <source>
        <dbReference type="SAM" id="MobiDB-lite"/>
    </source>
</evidence>
<organism evidence="2 3">
    <name type="scientific">Frankliniella occidentalis</name>
    <name type="common">Western flower thrips</name>
    <name type="synonym">Euthrips occidentalis</name>
    <dbReference type="NCBI Taxonomy" id="133901"/>
    <lineage>
        <taxon>Eukaryota</taxon>
        <taxon>Metazoa</taxon>
        <taxon>Ecdysozoa</taxon>
        <taxon>Arthropoda</taxon>
        <taxon>Hexapoda</taxon>
        <taxon>Insecta</taxon>
        <taxon>Pterygota</taxon>
        <taxon>Neoptera</taxon>
        <taxon>Paraneoptera</taxon>
        <taxon>Thysanoptera</taxon>
        <taxon>Terebrantia</taxon>
        <taxon>Thripoidea</taxon>
        <taxon>Thripidae</taxon>
        <taxon>Frankliniella</taxon>
    </lineage>
</organism>
<dbReference type="KEGG" id="foc:113214316"/>
<protein>
    <submittedName>
        <fullName evidence="3">Neurosecretory protein VGF-like</fullName>
    </submittedName>
</protein>
<feature type="compositionally biased region" description="Low complexity" evidence="1">
    <location>
        <begin position="175"/>
        <end position="192"/>
    </location>
</feature>
<evidence type="ECO:0000313" key="2">
    <source>
        <dbReference type="Proteomes" id="UP000504606"/>
    </source>
</evidence>
<keyword evidence="2" id="KW-1185">Reference proteome</keyword>
<dbReference type="GeneID" id="113214316"/>
<feature type="compositionally biased region" description="Polar residues" evidence="1">
    <location>
        <begin position="362"/>
        <end position="372"/>
    </location>
</feature>
<dbReference type="OrthoDB" id="6150133at2759"/>
<feature type="compositionally biased region" description="Acidic residues" evidence="1">
    <location>
        <begin position="263"/>
        <end position="279"/>
    </location>
</feature>
<reference evidence="3" key="1">
    <citation type="submission" date="2025-08" db="UniProtKB">
        <authorList>
            <consortium name="RefSeq"/>
        </authorList>
    </citation>
    <scope>IDENTIFICATION</scope>
    <source>
        <tissue evidence="3">Whole organism</tissue>
    </source>
</reference>
<name>A0A9C6XSY9_FRAOC</name>
<sequence length="372" mass="39616">MGAGDLIVVPETATISEAAALLCRGLEESQRAGEDRLSRASSQDVIAALGGVAYSTSSYSDSERPRGCRQVDELEREKKLILDGRMSLDEAPKELVDHPVFQISQFIKNVLLGGKIPWYLQAARNHVHPARLHEMASSVSHSTSSRAILTLSRSCVASEDGGERAAATPTTLAAAAGPVASATVSTSSRLASPRANSPRDASPRDGQSEAGAAAEGTEAGGEEGGTAQEGEAEEDADVQEGVVESPEPATDTQDGEVVIQVQENDDDEEEEGDEEEEDMSGMSACDFEEDFDRQADVERGYMFTQEDFDRIKFEAESVKKMWELETVEELYALAESIVKEMVAQGGGAVPAPAKPEDRTPSPARSTKSPPPG</sequence>
<feature type="region of interest" description="Disordered" evidence="1">
    <location>
        <begin position="345"/>
        <end position="372"/>
    </location>
</feature>
<proteinExistence type="predicted"/>
<dbReference type="RefSeq" id="XP_052129930.1">
    <property type="nucleotide sequence ID" value="XM_052273970.1"/>
</dbReference>
<accession>A0A9C6XSY9</accession>
<feature type="region of interest" description="Disordered" evidence="1">
    <location>
        <begin position="175"/>
        <end position="293"/>
    </location>
</feature>
<gene>
    <name evidence="3" type="primary">LOC113214316</name>
</gene>
<evidence type="ECO:0000313" key="3">
    <source>
        <dbReference type="RefSeq" id="XP_052129930.1"/>
    </source>
</evidence>
<dbReference type="Proteomes" id="UP000504606">
    <property type="component" value="Unplaced"/>
</dbReference>